<evidence type="ECO:0000256" key="2">
    <source>
        <dbReference type="ARBA" id="ARBA00005995"/>
    </source>
</evidence>
<feature type="domain" description="Amine oxidase" evidence="5">
    <location>
        <begin position="10"/>
        <end position="414"/>
    </location>
</feature>
<feature type="binding site" evidence="4">
    <location>
        <position position="317"/>
    </location>
    <ligand>
        <name>substrate</name>
    </ligand>
</feature>
<dbReference type="SUPFAM" id="SSF51905">
    <property type="entry name" value="FAD/NAD(P)-binding domain"/>
    <property type="match status" value="1"/>
</dbReference>
<dbReference type="InterPro" id="IPR036188">
    <property type="entry name" value="FAD/NAD-bd_sf"/>
</dbReference>
<keyword evidence="7" id="KW-1185">Reference proteome</keyword>
<evidence type="ECO:0000259" key="5">
    <source>
        <dbReference type="Pfam" id="PF01593"/>
    </source>
</evidence>
<gene>
    <name evidence="6" type="ordered locus">Namu_2361</name>
</gene>
<dbReference type="InterPro" id="IPR050703">
    <property type="entry name" value="Flavin_MAO"/>
</dbReference>
<sequence length="419" mass="43432">MDVIVVGAGLAGLTAARDLNAAGVEVLTLEARDRVGGRAWTEPAALRGTGFEMGGMFVDPSHTAIVAELDRYGLTLDPLPFPTTVTWLTQGVARRGGLPVPPDELPQLEIAVRAWQDAAAEAGAGGFVPGSVAEFFTTRVHGPHTLDLLRAYFCTEVSGDWAEASMQTMAEDLAGSGGSVTRWTVAAMLAPTVHGGVSALTAALHREAGDVQLGTPVAGLTDDGSGVDVRTAAGGSRRSRAVVLATPLNTWRDVAVSPPWPAEAAALIARGHRGRGYKLGVLARGEIPDVAFCSLPNLLVVKTIRRWSDGTTSLVAFGPQPDGIDPDDLAAIADLLRPVAEDIEVLAAAMHNWTADPWSRGTWLAHDAATSAAQVDAVAVPHGRIVPAGGDVTRVSASYLEGAVHSGREAARTALGLLG</sequence>
<evidence type="ECO:0000256" key="3">
    <source>
        <dbReference type="ARBA" id="ARBA00023002"/>
    </source>
</evidence>
<dbReference type="AlphaFoldDB" id="C8XKH4"/>
<feature type="binding site" evidence="4">
    <location>
        <begin position="30"/>
        <end position="31"/>
    </location>
    <ligand>
        <name>FAD</name>
        <dbReference type="ChEBI" id="CHEBI:57692"/>
    </ligand>
</feature>
<dbReference type="HOGENOM" id="CLU_004498_9_1_11"/>
<evidence type="ECO:0000313" key="6">
    <source>
        <dbReference type="EMBL" id="ACV78736.1"/>
    </source>
</evidence>
<dbReference type="InterPro" id="IPR001613">
    <property type="entry name" value="Flavin_amine_oxidase"/>
</dbReference>
<reference evidence="6 7" key="2">
    <citation type="journal article" date="2010" name="Stand. Genomic Sci.">
        <title>Complete genome sequence of Nakamurella multipartita type strain (Y-104).</title>
        <authorList>
            <person name="Tice H."/>
            <person name="Mayilraj S."/>
            <person name="Sims D."/>
            <person name="Lapidus A."/>
            <person name="Nolan M."/>
            <person name="Lucas S."/>
            <person name="Glavina Del Rio T."/>
            <person name="Copeland A."/>
            <person name="Cheng J.F."/>
            <person name="Meincke L."/>
            <person name="Bruce D."/>
            <person name="Goodwin L."/>
            <person name="Pitluck S."/>
            <person name="Ivanova N."/>
            <person name="Mavromatis K."/>
            <person name="Ovchinnikova G."/>
            <person name="Pati A."/>
            <person name="Chen A."/>
            <person name="Palaniappan K."/>
            <person name="Land M."/>
            <person name="Hauser L."/>
            <person name="Chang Y.J."/>
            <person name="Jeffries C.D."/>
            <person name="Detter J.C."/>
            <person name="Brettin T."/>
            <person name="Rohde M."/>
            <person name="Goker M."/>
            <person name="Bristow J."/>
            <person name="Eisen J.A."/>
            <person name="Markowitz V."/>
            <person name="Hugenholtz P."/>
            <person name="Kyrpides N.C."/>
            <person name="Klenk H.P."/>
            <person name="Chen F."/>
        </authorList>
    </citation>
    <scope>NUCLEOTIDE SEQUENCE [LARGE SCALE GENOMIC DNA]</scope>
    <source>
        <strain evidence="7">ATCC 700099 / DSM 44233 / CIP 104796 / JCM 9543 / NBRC 105858 / Y-104</strain>
    </source>
</reference>
<dbReference type="PRINTS" id="PR00757">
    <property type="entry name" value="AMINEOXDASEF"/>
</dbReference>
<dbReference type="Pfam" id="PF01593">
    <property type="entry name" value="Amino_oxidase"/>
    <property type="match status" value="1"/>
</dbReference>
<dbReference type="eggNOG" id="COG1231">
    <property type="taxonomic scope" value="Bacteria"/>
</dbReference>
<dbReference type="PANTHER" id="PTHR43563:SF1">
    <property type="entry name" value="AMINE OXIDASE [FLAVIN-CONTAINING] B"/>
    <property type="match status" value="1"/>
</dbReference>
<keyword evidence="3" id="KW-0560">Oxidoreductase</keyword>
<proteinExistence type="inferred from homology"/>
<dbReference type="Proteomes" id="UP000002218">
    <property type="component" value="Chromosome"/>
</dbReference>
<accession>C8XKH4</accession>
<dbReference type="InParanoid" id="C8XKH4"/>
<organism evidence="6 7">
    <name type="scientific">Nakamurella multipartita (strain ATCC 700099 / DSM 44233 / CIP 104796 / JCM 9543 / NBRC 105858 / Y-104)</name>
    <name type="common">Microsphaera multipartita</name>
    <dbReference type="NCBI Taxonomy" id="479431"/>
    <lineage>
        <taxon>Bacteria</taxon>
        <taxon>Bacillati</taxon>
        <taxon>Actinomycetota</taxon>
        <taxon>Actinomycetes</taxon>
        <taxon>Nakamurellales</taxon>
        <taxon>Nakamurellaceae</taxon>
        <taxon>Nakamurella</taxon>
    </lineage>
</organism>
<dbReference type="KEGG" id="nml:Namu_2361"/>
<evidence type="ECO:0000256" key="4">
    <source>
        <dbReference type="PIRSR" id="PIRSR601613-1"/>
    </source>
</evidence>
<dbReference type="Gene3D" id="3.50.50.60">
    <property type="entry name" value="FAD/NAD(P)-binding domain"/>
    <property type="match status" value="1"/>
</dbReference>
<evidence type="ECO:0000256" key="1">
    <source>
        <dbReference type="ARBA" id="ARBA00001974"/>
    </source>
</evidence>
<comment type="cofactor">
    <cofactor evidence="1">
        <name>FAD</name>
        <dbReference type="ChEBI" id="CHEBI:57692"/>
    </cofactor>
</comment>
<dbReference type="PANTHER" id="PTHR43563">
    <property type="entry name" value="AMINE OXIDASE"/>
    <property type="match status" value="1"/>
</dbReference>
<dbReference type="GO" id="GO:0016491">
    <property type="term" value="F:oxidoreductase activity"/>
    <property type="evidence" value="ECO:0007669"/>
    <property type="project" value="UniProtKB-KW"/>
</dbReference>
<dbReference type="FunCoup" id="C8XKH4">
    <property type="interactions" value="161"/>
</dbReference>
<protein>
    <submittedName>
        <fullName evidence="6">Amine oxidase</fullName>
    </submittedName>
</protein>
<reference evidence="7" key="1">
    <citation type="submission" date="2009-09" db="EMBL/GenBank/DDBJ databases">
        <title>The complete genome of Nakamurella multipartita DSM 44233.</title>
        <authorList>
            <consortium name="US DOE Joint Genome Institute (JGI-PGF)"/>
            <person name="Lucas S."/>
            <person name="Copeland A."/>
            <person name="Lapidus A."/>
            <person name="Glavina del Rio T."/>
            <person name="Dalin E."/>
            <person name="Tice H."/>
            <person name="Bruce D."/>
            <person name="Goodwin L."/>
            <person name="Pitluck S."/>
            <person name="Kyrpides N."/>
            <person name="Mavromatis K."/>
            <person name="Ivanova N."/>
            <person name="Ovchinnikova G."/>
            <person name="Sims D."/>
            <person name="Meincke L."/>
            <person name="Brettin T."/>
            <person name="Detter J.C."/>
            <person name="Han C."/>
            <person name="Larimer F."/>
            <person name="Land M."/>
            <person name="Hauser L."/>
            <person name="Markowitz V."/>
            <person name="Cheng J.-F."/>
            <person name="Hugenholtz P."/>
            <person name="Woyke T."/>
            <person name="Wu D."/>
            <person name="Klenk H.-P."/>
            <person name="Eisen J.A."/>
        </authorList>
    </citation>
    <scope>NUCLEOTIDE SEQUENCE [LARGE SCALE GENOMIC DNA]</scope>
    <source>
        <strain evidence="7">ATCC 700099 / DSM 44233 / CIP 104796 / JCM 9543 / NBRC 105858 / Y-104</strain>
    </source>
</reference>
<dbReference type="InterPro" id="IPR002937">
    <property type="entry name" value="Amino_oxidase"/>
</dbReference>
<feature type="binding site" evidence="4">
    <location>
        <position position="217"/>
    </location>
    <ligand>
        <name>FAD</name>
        <dbReference type="ChEBI" id="CHEBI:57692"/>
    </ligand>
</feature>
<comment type="similarity">
    <text evidence="2">Belongs to the flavin monoamine oxidase family.</text>
</comment>
<name>C8XKH4_NAKMY</name>
<dbReference type="STRING" id="479431.Namu_2361"/>
<dbReference type="EMBL" id="CP001737">
    <property type="protein sequence ID" value="ACV78736.1"/>
    <property type="molecule type" value="Genomic_DNA"/>
</dbReference>
<evidence type="ECO:0000313" key="7">
    <source>
        <dbReference type="Proteomes" id="UP000002218"/>
    </source>
</evidence>